<dbReference type="OrthoDB" id="2750010at2759"/>
<dbReference type="Proteomes" id="UP000230002">
    <property type="component" value="Unassembled WGS sequence"/>
</dbReference>
<feature type="transmembrane region" description="Helical" evidence="6">
    <location>
        <begin position="235"/>
        <end position="253"/>
    </location>
</feature>
<keyword evidence="3" id="KW-0238">DNA-binding</keyword>
<dbReference type="CDD" id="cd12148">
    <property type="entry name" value="fungal_TF_MHR"/>
    <property type="match status" value="1"/>
</dbReference>
<dbReference type="PANTHER" id="PTHR46910:SF3">
    <property type="entry name" value="HALOTOLERANCE PROTEIN 9-RELATED"/>
    <property type="match status" value="1"/>
</dbReference>
<dbReference type="AlphaFoldDB" id="A0A2G8SJF6"/>
<gene>
    <name evidence="7" type="ORF">GSI_03608</name>
</gene>
<evidence type="ECO:0000313" key="7">
    <source>
        <dbReference type="EMBL" id="PIL33902.1"/>
    </source>
</evidence>
<evidence type="ECO:0000256" key="3">
    <source>
        <dbReference type="ARBA" id="ARBA00023125"/>
    </source>
</evidence>
<organism evidence="7 8">
    <name type="scientific">Ganoderma sinense ZZ0214-1</name>
    <dbReference type="NCBI Taxonomy" id="1077348"/>
    <lineage>
        <taxon>Eukaryota</taxon>
        <taxon>Fungi</taxon>
        <taxon>Dikarya</taxon>
        <taxon>Basidiomycota</taxon>
        <taxon>Agaricomycotina</taxon>
        <taxon>Agaricomycetes</taxon>
        <taxon>Polyporales</taxon>
        <taxon>Polyporaceae</taxon>
        <taxon>Ganoderma</taxon>
    </lineage>
</organism>
<accession>A0A2G8SJF6</accession>
<dbReference type="InterPro" id="IPR050987">
    <property type="entry name" value="AtrR-like"/>
</dbReference>
<comment type="subcellular location">
    <subcellularLocation>
        <location evidence="1">Nucleus</location>
    </subcellularLocation>
</comment>
<keyword evidence="6" id="KW-0812">Transmembrane</keyword>
<name>A0A2G8SJF6_9APHY</name>
<reference evidence="7 8" key="1">
    <citation type="journal article" date="2015" name="Sci. Rep.">
        <title>Chromosome-level genome map provides insights into diverse defense mechanisms in the medicinal fungus Ganoderma sinense.</title>
        <authorList>
            <person name="Zhu Y."/>
            <person name="Xu J."/>
            <person name="Sun C."/>
            <person name="Zhou S."/>
            <person name="Xu H."/>
            <person name="Nelson D.R."/>
            <person name="Qian J."/>
            <person name="Song J."/>
            <person name="Luo H."/>
            <person name="Xiang L."/>
            <person name="Li Y."/>
            <person name="Xu Z."/>
            <person name="Ji A."/>
            <person name="Wang L."/>
            <person name="Lu S."/>
            <person name="Hayward A."/>
            <person name="Sun W."/>
            <person name="Li X."/>
            <person name="Schwartz D.C."/>
            <person name="Wang Y."/>
            <person name="Chen S."/>
        </authorList>
    </citation>
    <scope>NUCLEOTIDE SEQUENCE [LARGE SCALE GENOMIC DNA]</scope>
    <source>
        <strain evidence="7 8">ZZ0214-1</strain>
    </source>
</reference>
<dbReference type="GO" id="GO:0003677">
    <property type="term" value="F:DNA binding"/>
    <property type="evidence" value="ECO:0007669"/>
    <property type="project" value="UniProtKB-KW"/>
</dbReference>
<feature type="transmembrane region" description="Helical" evidence="6">
    <location>
        <begin position="165"/>
        <end position="183"/>
    </location>
</feature>
<evidence type="ECO:0000256" key="4">
    <source>
        <dbReference type="ARBA" id="ARBA00023242"/>
    </source>
</evidence>
<keyword evidence="2" id="KW-0479">Metal-binding</keyword>
<dbReference type="GO" id="GO:0003700">
    <property type="term" value="F:DNA-binding transcription factor activity"/>
    <property type="evidence" value="ECO:0007669"/>
    <property type="project" value="InterPro"/>
</dbReference>
<dbReference type="GO" id="GO:0046872">
    <property type="term" value="F:metal ion binding"/>
    <property type="evidence" value="ECO:0007669"/>
    <property type="project" value="UniProtKB-KW"/>
</dbReference>
<evidence type="ECO:0000256" key="5">
    <source>
        <dbReference type="SAM" id="MobiDB-lite"/>
    </source>
</evidence>
<comment type="caution">
    <text evidence="7">The sequence shown here is derived from an EMBL/GenBank/DDBJ whole genome shotgun (WGS) entry which is preliminary data.</text>
</comment>
<keyword evidence="8" id="KW-1185">Reference proteome</keyword>
<dbReference type="GO" id="GO:0005634">
    <property type="term" value="C:nucleus"/>
    <property type="evidence" value="ECO:0007669"/>
    <property type="project" value="UniProtKB-SubCell"/>
</dbReference>
<keyword evidence="6" id="KW-0472">Membrane</keyword>
<evidence type="ECO:0000256" key="2">
    <source>
        <dbReference type="ARBA" id="ARBA00022723"/>
    </source>
</evidence>
<evidence type="ECO:0008006" key="9">
    <source>
        <dbReference type="Google" id="ProtNLM"/>
    </source>
</evidence>
<dbReference type="STRING" id="1077348.A0A2G8SJF6"/>
<keyword evidence="6" id="KW-1133">Transmembrane helix</keyword>
<feature type="region of interest" description="Disordered" evidence="5">
    <location>
        <begin position="1"/>
        <end position="22"/>
    </location>
</feature>
<evidence type="ECO:0000313" key="8">
    <source>
        <dbReference type="Proteomes" id="UP000230002"/>
    </source>
</evidence>
<proteinExistence type="predicted"/>
<keyword evidence="4" id="KW-0539">Nucleus</keyword>
<dbReference type="EMBL" id="AYKW01000006">
    <property type="protein sequence ID" value="PIL33902.1"/>
    <property type="molecule type" value="Genomic_DNA"/>
</dbReference>
<dbReference type="PANTHER" id="PTHR46910">
    <property type="entry name" value="TRANSCRIPTION FACTOR PDR1"/>
    <property type="match status" value="1"/>
</dbReference>
<sequence length="260" mass="28515">MSSCNRVPHSPELTLSTRRTPCQGHSDVQTLLFPLGFHPDPATDSSEVDSSDNEGFAVTDDNCKCYTGKSSNFELVRTVIDLKSKHKCHDSIDTPSDNPINELQKRFRPGIQHLSTVQGMRLSPPVRTAELVDGYFGHLNAYFALLHRPTFERDVRSGLHLRDRGFGAVVLLVCAAGSAWAYGSLHAQPRQTPGWQWFDKVSSASFSLIARPRLYDVQACALMAAYVNATNSPQGSLPILSLGIVVGVLVGWGEGYRDDA</sequence>
<evidence type="ECO:0000256" key="1">
    <source>
        <dbReference type="ARBA" id="ARBA00004123"/>
    </source>
</evidence>
<evidence type="ECO:0000256" key="6">
    <source>
        <dbReference type="SAM" id="Phobius"/>
    </source>
</evidence>
<protein>
    <recommendedName>
        <fullName evidence="9">Transcription factor</fullName>
    </recommendedName>
</protein>